<comment type="subcellular location">
    <subcellularLocation>
        <location evidence="1">Secreted</location>
    </subcellularLocation>
</comment>
<feature type="disulfide bond" evidence="14">
    <location>
        <begin position="358"/>
        <end position="406"/>
    </location>
</feature>
<evidence type="ECO:0000256" key="15">
    <source>
        <dbReference type="SAM" id="SignalP"/>
    </source>
</evidence>
<dbReference type="Proteomes" id="UP001458880">
    <property type="component" value="Unassembled WGS sequence"/>
</dbReference>
<evidence type="ECO:0000256" key="5">
    <source>
        <dbReference type="ARBA" id="ARBA00022729"/>
    </source>
</evidence>
<evidence type="ECO:0000256" key="11">
    <source>
        <dbReference type="ARBA" id="ARBA00047268"/>
    </source>
</evidence>
<dbReference type="EMBL" id="JASPKY010000364">
    <property type="protein sequence ID" value="KAK9703740.1"/>
    <property type="molecule type" value="Genomic_DNA"/>
</dbReference>
<comment type="caution">
    <text evidence="17">The sequence shown here is derived from an EMBL/GenBank/DDBJ whole genome shotgun (WGS) entry which is preliminary data.</text>
</comment>
<dbReference type="PANTHER" id="PTHR10340:SF29">
    <property type="entry name" value="SPHINGOMYELIN PHOSPHODIESTERASE"/>
    <property type="match status" value="1"/>
</dbReference>
<evidence type="ECO:0000256" key="6">
    <source>
        <dbReference type="ARBA" id="ARBA00022801"/>
    </source>
</evidence>
<dbReference type="InterPro" id="IPR011001">
    <property type="entry name" value="Saposin-like"/>
</dbReference>
<feature type="disulfide bond" evidence="14">
    <location>
        <begin position="195"/>
        <end position="200"/>
    </location>
</feature>
<dbReference type="PROSITE" id="PS50015">
    <property type="entry name" value="SAP_B"/>
    <property type="match status" value="1"/>
</dbReference>
<organism evidence="17 18">
    <name type="scientific">Popillia japonica</name>
    <name type="common">Japanese beetle</name>
    <dbReference type="NCBI Taxonomy" id="7064"/>
    <lineage>
        <taxon>Eukaryota</taxon>
        <taxon>Metazoa</taxon>
        <taxon>Ecdysozoa</taxon>
        <taxon>Arthropoda</taxon>
        <taxon>Hexapoda</taxon>
        <taxon>Insecta</taxon>
        <taxon>Pterygota</taxon>
        <taxon>Neoptera</taxon>
        <taxon>Endopterygota</taxon>
        <taxon>Coleoptera</taxon>
        <taxon>Polyphaga</taxon>
        <taxon>Scarabaeiformia</taxon>
        <taxon>Scarabaeidae</taxon>
        <taxon>Rutelinae</taxon>
        <taxon>Popillia</taxon>
    </lineage>
</organism>
<feature type="binding site" evidence="13">
    <location>
        <position position="251"/>
    </location>
    <ligand>
        <name>Zn(2+)</name>
        <dbReference type="ChEBI" id="CHEBI:29105"/>
        <label>2</label>
    </ligand>
</feature>
<evidence type="ECO:0000256" key="4">
    <source>
        <dbReference type="ARBA" id="ARBA00022723"/>
    </source>
</evidence>
<dbReference type="GO" id="GO:0061750">
    <property type="term" value="F:acid sphingomyelin phosphodiesterase activity"/>
    <property type="evidence" value="ECO:0007669"/>
    <property type="project" value="TreeGrafter"/>
</dbReference>
<feature type="chain" id="PRO_5043587191" description="Sphingomyelin phosphodiesterase" evidence="15">
    <location>
        <begin position="19"/>
        <end position="593"/>
    </location>
</feature>
<dbReference type="GO" id="GO:0016020">
    <property type="term" value="C:membrane"/>
    <property type="evidence" value="ECO:0007669"/>
    <property type="project" value="GOC"/>
</dbReference>
<feature type="disulfide bond" evidence="14">
    <location>
        <begin position="96"/>
        <end position="107"/>
    </location>
</feature>
<dbReference type="Pfam" id="PF00149">
    <property type="entry name" value="Metallophos"/>
    <property type="match status" value="1"/>
</dbReference>
<dbReference type="InterPro" id="IPR029052">
    <property type="entry name" value="Metallo-depent_PP-like"/>
</dbReference>
<keyword evidence="8 14" id="KW-1015">Disulfide bond</keyword>
<comment type="catalytic activity">
    <reaction evidence="11">
        <text>a sphingomyelin + H2O = phosphocholine + an N-acylsphing-4-enine + H(+)</text>
        <dbReference type="Rhea" id="RHEA:19253"/>
        <dbReference type="ChEBI" id="CHEBI:15377"/>
        <dbReference type="ChEBI" id="CHEBI:15378"/>
        <dbReference type="ChEBI" id="CHEBI:17636"/>
        <dbReference type="ChEBI" id="CHEBI:52639"/>
        <dbReference type="ChEBI" id="CHEBI:295975"/>
        <dbReference type="EC" id="3.1.4.12"/>
    </reaction>
    <physiologicalReaction direction="left-to-right" evidence="11">
        <dbReference type="Rhea" id="RHEA:19254"/>
    </physiologicalReaction>
</comment>
<evidence type="ECO:0000256" key="13">
    <source>
        <dbReference type="PIRSR" id="PIRSR000948-1"/>
    </source>
</evidence>
<evidence type="ECO:0000256" key="7">
    <source>
        <dbReference type="ARBA" id="ARBA00022833"/>
    </source>
</evidence>
<keyword evidence="9" id="KW-0325">Glycoprotein</keyword>
<feature type="signal peptide" evidence="15">
    <location>
        <begin position="1"/>
        <end position="18"/>
    </location>
</feature>
<dbReference type="PIRSF" id="PIRSF000948">
    <property type="entry name" value="Sphingomy_PDE"/>
    <property type="match status" value="1"/>
</dbReference>
<keyword evidence="4 13" id="KW-0479">Metal-binding</keyword>
<dbReference type="InterPro" id="IPR008139">
    <property type="entry name" value="SaposinB_dom"/>
</dbReference>
<accession>A0AAW1JJA5</accession>
<evidence type="ECO:0000256" key="8">
    <source>
        <dbReference type="ARBA" id="ARBA00023157"/>
    </source>
</evidence>
<gene>
    <name evidence="17" type="ORF">QE152_g29153</name>
</gene>
<feature type="binding site" evidence="13">
    <location>
        <position position="180"/>
    </location>
    <ligand>
        <name>Zn(2+)</name>
        <dbReference type="ChEBI" id="CHEBI:29105"/>
        <label>1</label>
    </ligand>
</feature>
<feature type="binding site" evidence="13">
    <location>
        <position position="182"/>
    </location>
    <ligand>
        <name>Zn(2+)</name>
        <dbReference type="ChEBI" id="CHEBI:29105"/>
        <label>1</label>
    </ligand>
</feature>
<keyword evidence="6 12" id="KW-0378">Hydrolase</keyword>
<comment type="cofactor">
    <cofactor evidence="13">
        <name>Zn(2+)</name>
        <dbReference type="ChEBI" id="CHEBI:29105"/>
    </cofactor>
    <text evidence="13">Binds 2 Zn(2+) ions per subunit.</text>
</comment>
<keyword evidence="10 12" id="KW-0326">Glycosidase</keyword>
<evidence type="ECO:0000256" key="14">
    <source>
        <dbReference type="PIRSR" id="PIRSR000948-2"/>
    </source>
</evidence>
<sequence length="593" mass="68542">MIIFPIYFFLLLTTPVHLDNADPSTQIKTALTEFIKTGIKTTKLADSVKKLKSIPDIEYRHSQSCETCKYVVDGVLQYRRSGVEKDQMSKLLEELCMIFAGWNDVGCKGRVANEVDFILYMIDNRKNLTASRVCGIYLQHYGCTDPNYQEWHIKLPEKPSKAFIQPAASGESLKILHITDIHFDPEYKPGSNAVCEDPLCCRGGTPEKPENAAGYWGDYHVCDMPWHSVLNLMDQVKQQHQQIDYIYYTGDIIHHASWLTSQESNKNDIGQLMDLFLKSFNNISVYPILGNHESHPSNYYSPDNVNETVSTKWLCDFVANDWSKWLPDNTKQTISKGGFYTILVRKGFRIIGINSNVCYTDNMWLFFDDIDPHGQLQWLADTLAAAEKNGEVVHILSHVPPGSLECWHPWNNEFTRIINRFSHIVRAQFNGHTHTDEIRVFLNDKKDNAVNVAYNGASFTTFVGMNPNYRVYDMDSKSFEITDFDEWIFNLTDANQDKNTPPKWYKLYSFKEAYGLNTTKNEDMFNWITRMKSDPKKELMKQYFRFLNRDSEVNINKGCDDDCLDSLLCFITSLTYEEAMKCYKSNASTHIFF</sequence>
<dbReference type="CDD" id="cd00842">
    <property type="entry name" value="MPP_ASMase"/>
    <property type="match status" value="1"/>
</dbReference>
<dbReference type="SUPFAM" id="SSF56300">
    <property type="entry name" value="Metallo-dependent phosphatases"/>
    <property type="match status" value="1"/>
</dbReference>
<evidence type="ECO:0000256" key="9">
    <source>
        <dbReference type="ARBA" id="ARBA00023180"/>
    </source>
</evidence>
<keyword evidence="5 15" id="KW-0732">Signal</keyword>
<dbReference type="EC" id="3.1.4.12" evidence="12"/>
<dbReference type="InterPro" id="IPR011160">
    <property type="entry name" value="Sphingomy_PDE"/>
</dbReference>
<name>A0AAW1JJA5_POPJA</name>
<feature type="disulfide bond" evidence="14">
    <location>
        <begin position="559"/>
        <end position="563"/>
    </location>
</feature>
<dbReference type="GO" id="GO:0046872">
    <property type="term" value="F:metal ion binding"/>
    <property type="evidence" value="ECO:0007669"/>
    <property type="project" value="UniProtKB-KW"/>
</dbReference>
<proteinExistence type="inferred from homology"/>
<dbReference type="AlphaFoldDB" id="A0AAW1JJA5"/>
<feature type="disulfide bond" evidence="14">
    <location>
        <begin position="201"/>
        <end position="222"/>
    </location>
</feature>
<evidence type="ECO:0000259" key="16">
    <source>
        <dbReference type="PROSITE" id="PS50015"/>
    </source>
</evidence>
<dbReference type="InterPro" id="IPR041805">
    <property type="entry name" value="ASMase/PPN1_MPP"/>
</dbReference>
<dbReference type="PANTHER" id="PTHR10340">
    <property type="entry name" value="SPHINGOMYELIN PHOSPHODIESTERASE"/>
    <property type="match status" value="1"/>
</dbReference>
<evidence type="ECO:0000256" key="10">
    <source>
        <dbReference type="ARBA" id="ARBA00023295"/>
    </source>
</evidence>
<keyword evidence="18" id="KW-1185">Reference proteome</keyword>
<evidence type="ECO:0000313" key="18">
    <source>
        <dbReference type="Proteomes" id="UP001458880"/>
    </source>
</evidence>
<comment type="similarity">
    <text evidence="2 12">Belongs to the acid sphingomyelinase family.</text>
</comment>
<dbReference type="Gene3D" id="3.60.21.10">
    <property type="match status" value="2"/>
</dbReference>
<protein>
    <recommendedName>
        <fullName evidence="12">Sphingomyelin phosphodiesterase</fullName>
        <ecNumber evidence="12">3.1.4.12</ecNumber>
    </recommendedName>
</protein>
<evidence type="ECO:0000256" key="3">
    <source>
        <dbReference type="ARBA" id="ARBA00022525"/>
    </source>
</evidence>
<feature type="binding site" evidence="13">
    <location>
        <position position="434"/>
    </location>
    <ligand>
        <name>Zn(2+)</name>
        <dbReference type="ChEBI" id="CHEBI:29105"/>
        <label>1</label>
    </ligand>
</feature>
<dbReference type="GO" id="GO:0006685">
    <property type="term" value="P:sphingomyelin catabolic process"/>
    <property type="evidence" value="ECO:0007669"/>
    <property type="project" value="UniProtKB-UniRule"/>
</dbReference>
<comment type="function">
    <text evidence="12">Converts sphingomyelin to ceramide.</text>
</comment>
<dbReference type="GO" id="GO:0005615">
    <property type="term" value="C:extracellular space"/>
    <property type="evidence" value="ECO:0007669"/>
    <property type="project" value="TreeGrafter"/>
</dbReference>
<feature type="binding site" evidence="13">
    <location>
        <position position="398"/>
    </location>
    <ligand>
        <name>Zn(2+)</name>
        <dbReference type="ChEBI" id="CHEBI:29105"/>
        <label>2</label>
    </ligand>
</feature>
<feature type="binding site" evidence="13">
    <location>
        <position position="432"/>
    </location>
    <ligand>
        <name>Zn(2+)</name>
        <dbReference type="ChEBI" id="CHEBI:29105"/>
        <label>2</label>
    </ligand>
</feature>
<feature type="domain" description="Saposin B-type" evidence="16">
    <location>
        <begin position="61"/>
        <end position="147"/>
    </location>
</feature>
<dbReference type="GO" id="GO:0046513">
    <property type="term" value="P:ceramide biosynthetic process"/>
    <property type="evidence" value="ECO:0007669"/>
    <property type="project" value="TreeGrafter"/>
</dbReference>
<evidence type="ECO:0000256" key="2">
    <source>
        <dbReference type="ARBA" id="ARBA00008234"/>
    </source>
</evidence>
<evidence type="ECO:0000256" key="1">
    <source>
        <dbReference type="ARBA" id="ARBA00004613"/>
    </source>
</evidence>
<dbReference type="InterPro" id="IPR004843">
    <property type="entry name" value="Calcineurin-like_PHP"/>
</dbReference>
<dbReference type="InterPro" id="IPR045473">
    <property type="entry name" value="ASM_C"/>
</dbReference>
<feature type="binding site" evidence="13">
    <location>
        <position position="291"/>
    </location>
    <ligand>
        <name>Zn(2+)</name>
        <dbReference type="ChEBI" id="CHEBI:29105"/>
        <label>2</label>
    </ligand>
</feature>
<dbReference type="GO" id="GO:0005764">
    <property type="term" value="C:lysosome"/>
    <property type="evidence" value="ECO:0007669"/>
    <property type="project" value="TreeGrafter"/>
</dbReference>
<evidence type="ECO:0000313" key="17">
    <source>
        <dbReference type="EMBL" id="KAK9703740.1"/>
    </source>
</evidence>
<keyword evidence="7 13" id="KW-0862">Zinc</keyword>
<keyword evidence="3" id="KW-0964">Secreted</keyword>
<evidence type="ECO:0000256" key="12">
    <source>
        <dbReference type="PIRNR" id="PIRNR000948"/>
    </source>
</evidence>
<dbReference type="GO" id="GO:0016798">
    <property type="term" value="F:hydrolase activity, acting on glycosyl bonds"/>
    <property type="evidence" value="ECO:0007669"/>
    <property type="project" value="UniProtKB-KW"/>
</dbReference>
<feature type="binding site" evidence="13">
    <location>
        <position position="251"/>
    </location>
    <ligand>
        <name>Zn(2+)</name>
        <dbReference type="ChEBI" id="CHEBI:29105"/>
        <label>1</label>
    </ligand>
</feature>
<dbReference type="Pfam" id="PF19272">
    <property type="entry name" value="ASMase_C"/>
    <property type="match status" value="1"/>
</dbReference>
<dbReference type="Gene3D" id="1.10.225.10">
    <property type="entry name" value="Saposin-like"/>
    <property type="match status" value="1"/>
</dbReference>
<dbReference type="SUPFAM" id="SSF47862">
    <property type="entry name" value="Saposin"/>
    <property type="match status" value="1"/>
</dbReference>
<reference evidence="17 18" key="1">
    <citation type="journal article" date="2024" name="BMC Genomics">
        <title>De novo assembly and annotation of Popillia japonica's genome with initial clues to its potential as an invasive pest.</title>
        <authorList>
            <person name="Cucini C."/>
            <person name="Boschi S."/>
            <person name="Funari R."/>
            <person name="Cardaioli E."/>
            <person name="Iannotti N."/>
            <person name="Marturano G."/>
            <person name="Paoli F."/>
            <person name="Bruttini M."/>
            <person name="Carapelli A."/>
            <person name="Frati F."/>
            <person name="Nardi F."/>
        </authorList>
    </citation>
    <scope>NUCLEOTIDE SEQUENCE [LARGE SCALE GENOMIC DNA]</scope>
    <source>
        <strain evidence="17">DMR45628</strain>
    </source>
</reference>